<keyword evidence="3" id="KW-1185">Reference proteome</keyword>
<name>A0A6J5YBB8_PRUAR</name>
<protein>
    <submittedName>
        <fullName evidence="2">Uncharacterized protein</fullName>
    </submittedName>
</protein>
<dbReference type="Proteomes" id="UP000507245">
    <property type="component" value="Unassembled WGS sequence"/>
</dbReference>
<evidence type="ECO:0000256" key="1">
    <source>
        <dbReference type="SAM" id="SignalP"/>
    </source>
</evidence>
<keyword evidence="1" id="KW-0732">Signal</keyword>
<organism evidence="2 3">
    <name type="scientific">Prunus armeniaca</name>
    <name type="common">Apricot</name>
    <name type="synonym">Armeniaca vulgaris</name>
    <dbReference type="NCBI Taxonomy" id="36596"/>
    <lineage>
        <taxon>Eukaryota</taxon>
        <taxon>Viridiplantae</taxon>
        <taxon>Streptophyta</taxon>
        <taxon>Embryophyta</taxon>
        <taxon>Tracheophyta</taxon>
        <taxon>Spermatophyta</taxon>
        <taxon>Magnoliopsida</taxon>
        <taxon>eudicotyledons</taxon>
        <taxon>Gunneridae</taxon>
        <taxon>Pentapetalae</taxon>
        <taxon>rosids</taxon>
        <taxon>fabids</taxon>
        <taxon>Rosales</taxon>
        <taxon>Rosaceae</taxon>
        <taxon>Amygdaloideae</taxon>
        <taxon>Amygdaleae</taxon>
        <taxon>Prunus</taxon>
    </lineage>
</organism>
<proteinExistence type="predicted"/>
<evidence type="ECO:0000313" key="2">
    <source>
        <dbReference type="EMBL" id="CAB4320858.1"/>
    </source>
</evidence>
<feature type="signal peptide" evidence="1">
    <location>
        <begin position="1"/>
        <end position="28"/>
    </location>
</feature>
<reference evidence="3" key="1">
    <citation type="journal article" date="2020" name="Genome Biol.">
        <title>Gamete binning: chromosome-level and haplotype-resolved genome assembly enabled by high-throughput single-cell sequencing of gamete genomes.</title>
        <authorList>
            <person name="Campoy J.A."/>
            <person name="Sun H."/>
            <person name="Goel M."/>
            <person name="Jiao W.-B."/>
            <person name="Folz-Donahue K."/>
            <person name="Wang N."/>
            <person name="Rubio M."/>
            <person name="Liu C."/>
            <person name="Kukat C."/>
            <person name="Ruiz D."/>
            <person name="Huettel B."/>
            <person name="Schneeberger K."/>
        </authorList>
    </citation>
    <scope>NUCLEOTIDE SEQUENCE [LARGE SCALE GENOMIC DNA]</scope>
    <source>
        <strain evidence="3">cv. Rojo Pasion</strain>
    </source>
</reference>
<gene>
    <name evidence="2" type="ORF">ORAREDHAP_LOCUS49883</name>
</gene>
<sequence length="125" mass="14003">MEANTSLFLHHFLSFTITLRTLPSQSLASLCSPKTSDFSLCTQLPPPPLPLPLLIPQPPFSFPFSKTTTTMKKKNQKTCKNLKKKKKKRTQMIQFSNSLSLAVQPRTLNIKASSLFKRTIALLGV</sequence>
<accession>A0A6J5YBB8</accession>
<evidence type="ECO:0000313" key="3">
    <source>
        <dbReference type="Proteomes" id="UP000507245"/>
    </source>
</evidence>
<dbReference type="AlphaFoldDB" id="A0A6J5YBB8"/>
<feature type="chain" id="PRO_5027081636" evidence="1">
    <location>
        <begin position="29"/>
        <end position="125"/>
    </location>
</feature>
<dbReference type="EMBL" id="CAEKKB010000008">
    <property type="protein sequence ID" value="CAB4320858.1"/>
    <property type="molecule type" value="Genomic_DNA"/>
</dbReference>